<dbReference type="GO" id="GO:0016020">
    <property type="term" value="C:membrane"/>
    <property type="evidence" value="ECO:0007669"/>
    <property type="project" value="UniProtKB-SubCell"/>
</dbReference>
<protein>
    <recommendedName>
        <fullName evidence="4 8">Signal peptidase I</fullName>
        <ecNumber evidence="3 8">3.4.21.89</ecNumber>
    </recommendedName>
</protein>
<name>A0A941I8J3_9BURK</name>
<dbReference type="Gene3D" id="2.10.109.10">
    <property type="entry name" value="Umud Fragment, subunit A"/>
    <property type="match status" value="1"/>
</dbReference>
<comment type="subcellular location">
    <subcellularLocation>
        <location evidence="9">Membrane</location>
        <topology evidence="9">Single-pass type II membrane protein</topology>
    </subcellularLocation>
</comment>
<dbReference type="InterPro" id="IPR019533">
    <property type="entry name" value="Peptidase_S26"/>
</dbReference>
<evidence type="ECO:0000256" key="2">
    <source>
        <dbReference type="ARBA" id="ARBA00009370"/>
    </source>
</evidence>
<dbReference type="RefSeq" id="WP_212688200.1">
    <property type="nucleotide sequence ID" value="NZ_CAXBSD010000162.1"/>
</dbReference>
<dbReference type="EC" id="3.4.21.89" evidence="3 8"/>
<sequence>MAGFSLRQLVRENKGFIALMLGMAVFRLGYADYYLVPSASMYPTLREGDRIICQRTAYDLKVPLTDIILKQLNDPQRGDIVTFSSPEDGTRLIKRLIALPGDTVEMRGEELLINGKPAQYEALNLNNPDQLTPQREYPGKQQVYREKIGDHSHLMIVMPEREALRSFGPVKVPEGQYMMLGDNRDNSKDSRFIGFVPRENITGRVERVMFSLNADNNWMPRMDRFGASLKDKS</sequence>
<comment type="caution">
    <text evidence="11">The sequence shown here is derived from an EMBL/GenBank/DDBJ whole genome shotgun (WGS) entry which is preliminary data.</text>
</comment>
<dbReference type="Proteomes" id="UP000680067">
    <property type="component" value="Unassembled WGS sequence"/>
</dbReference>
<evidence type="ECO:0000256" key="6">
    <source>
        <dbReference type="ARBA" id="ARBA00022801"/>
    </source>
</evidence>
<comment type="catalytic activity">
    <reaction evidence="1 8">
        <text>Cleavage of hydrophobic, N-terminal signal or leader sequences from secreted and periplasmic proteins.</text>
        <dbReference type="EC" id="3.4.21.89"/>
    </reaction>
</comment>
<evidence type="ECO:0000256" key="3">
    <source>
        <dbReference type="ARBA" id="ARBA00013208"/>
    </source>
</evidence>
<organism evidence="11 12">
    <name type="scientific">Undibacterium luofuense</name>
    <dbReference type="NCBI Taxonomy" id="2828733"/>
    <lineage>
        <taxon>Bacteria</taxon>
        <taxon>Pseudomonadati</taxon>
        <taxon>Pseudomonadota</taxon>
        <taxon>Betaproteobacteria</taxon>
        <taxon>Burkholderiales</taxon>
        <taxon>Oxalobacteraceae</taxon>
        <taxon>Undibacterium</taxon>
    </lineage>
</organism>
<evidence type="ECO:0000256" key="7">
    <source>
        <dbReference type="PIRSR" id="PIRSR600223-1"/>
    </source>
</evidence>
<dbReference type="PANTHER" id="PTHR43390:SF1">
    <property type="entry name" value="CHLOROPLAST PROCESSING PEPTIDASE"/>
    <property type="match status" value="1"/>
</dbReference>
<proteinExistence type="inferred from homology"/>
<dbReference type="PROSITE" id="PS00760">
    <property type="entry name" value="SPASE_I_2"/>
    <property type="match status" value="1"/>
</dbReference>
<dbReference type="InterPro" id="IPR000223">
    <property type="entry name" value="Pept_S26A_signal_pept_1"/>
</dbReference>
<comment type="similarity">
    <text evidence="2 9">Belongs to the peptidase S26 family.</text>
</comment>
<gene>
    <name evidence="11" type="primary">lepB</name>
    <name evidence="11" type="ORF">KDM89_12170</name>
</gene>
<dbReference type="AlphaFoldDB" id="A0A941I8J3"/>
<dbReference type="PANTHER" id="PTHR43390">
    <property type="entry name" value="SIGNAL PEPTIDASE I"/>
    <property type="match status" value="1"/>
</dbReference>
<dbReference type="InterPro" id="IPR019757">
    <property type="entry name" value="Pept_S26A_signal_pept_1_Lys-AS"/>
</dbReference>
<evidence type="ECO:0000313" key="12">
    <source>
        <dbReference type="Proteomes" id="UP000680067"/>
    </source>
</evidence>
<reference evidence="11" key="1">
    <citation type="submission" date="2021-04" db="EMBL/GenBank/DDBJ databases">
        <title>novel species isolated from subtropical streams in China.</title>
        <authorList>
            <person name="Lu H."/>
        </authorList>
    </citation>
    <scope>NUCLEOTIDE SEQUENCE</scope>
    <source>
        <strain evidence="11">LFS511W</strain>
    </source>
</reference>
<dbReference type="GO" id="GO:0004252">
    <property type="term" value="F:serine-type endopeptidase activity"/>
    <property type="evidence" value="ECO:0007669"/>
    <property type="project" value="InterPro"/>
</dbReference>
<keyword evidence="6 8" id="KW-0378">Hydrolase</keyword>
<evidence type="ECO:0000256" key="5">
    <source>
        <dbReference type="ARBA" id="ARBA00022670"/>
    </source>
</evidence>
<evidence type="ECO:0000256" key="4">
    <source>
        <dbReference type="ARBA" id="ARBA00019232"/>
    </source>
</evidence>
<dbReference type="InterPro" id="IPR036286">
    <property type="entry name" value="LexA/Signal_pep-like_sf"/>
</dbReference>
<accession>A0A941I8J3</accession>
<evidence type="ECO:0000256" key="8">
    <source>
        <dbReference type="RuleBase" id="RU003993"/>
    </source>
</evidence>
<feature type="active site" evidence="7">
    <location>
        <position position="40"/>
    </location>
</feature>
<dbReference type="InterPro" id="IPR019756">
    <property type="entry name" value="Pept_S26A_signal_pept_1_Ser-AS"/>
</dbReference>
<dbReference type="GO" id="GO:0006465">
    <property type="term" value="P:signal peptide processing"/>
    <property type="evidence" value="ECO:0007669"/>
    <property type="project" value="InterPro"/>
</dbReference>
<evidence type="ECO:0000259" key="10">
    <source>
        <dbReference type="Pfam" id="PF10502"/>
    </source>
</evidence>
<dbReference type="GO" id="GO:0009003">
    <property type="term" value="F:signal peptidase activity"/>
    <property type="evidence" value="ECO:0007669"/>
    <property type="project" value="UniProtKB-EC"/>
</dbReference>
<dbReference type="Pfam" id="PF10502">
    <property type="entry name" value="Peptidase_S26"/>
    <property type="match status" value="1"/>
</dbReference>
<dbReference type="PROSITE" id="PS00761">
    <property type="entry name" value="SPASE_I_3"/>
    <property type="match status" value="1"/>
</dbReference>
<evidence type="ECO:0000256" key="9">
    <source>
        <dbReference type="RuleBase" id="RU362042"/>
    </source>
</evidence>
<dbReference type="InterPro" id="IPR019758">
    <property type="entry name" value="Pept_S26A_signal_pept_1_CS"/>
</dbReference>
<keyword evidence="12" id="KW-1185">Reference proteome</keyword>
<dbReference type="SUPFAM" id="SSF51306">
    <property type="entry name" value="LexA/Signal peptidase"/>
    <property type="match status" value="1"/>
</dbReference>
<dbReference type="PROSITE" id="PS00501">
    <property type="entry name" value="SPASE_I_1"/>
    <property type="match status" value="1"/>
</dbReference>
<dbReference type="EMBL" id="JAGSPN010000008">
    <property type="protein sequence ID" value="MBR7782903.1"/>
    <property type="molecule type" value="Genomic_DNA"/>
</dbReference>
<evidence type="ECO:0000313" key="11">
    <source>
        <dbReference type="EMBL" id="MBR7782903.1"/>
    </source>
</evidence>
<feature type="domain" description="Peptidase S26" evidence="10">
    <location>
        <begin position="17"/>
        <end position="208"/>
    </location>
</feature>
<dbReference type="CDD" id="cd06530">
    <property type="entry name" value="S26_SPase_I"/>
    <property type="match status" value="1"/>
</dbReference>
<dbReference type="NCBIfam" id="TIGR02227">
    <property type="entry name" value="sigpep_I_bact"/>
    <property type="match status" value="1"/>
</dbReference>
<dbReference type="PRINTS" id="PR00727">
    <property type="entry name" value="LEADERPTASE"/>
</dbReference>
<dbReference type="GO" id="GO:0010027">
    <property type="term" value="P:thylakoid membrane organization"/>
    <property type="evidence" value="ECO:0007669"/>
    <property type="project" value="TreeGrafter"/>
</dbReference>
<feature type="active site" evidence="7">
    <location>
        <position position="94"/>
    </location>
</feature>
<evidence type="ECO:0000256" key="1">
    <source>
        <dbReference type="ARBA" id="ARBA00000677"/>
    </source>
</evidence>
<keyword evidence="5 8" id="KW-0645">Protease</keyword>